<keyword evidence="6 12" id="KW-0812">Transmembrane</keyword>
<dbReference type="GO" id="GO:0046872">
    <property type="term" value="F:metal ion binding"/>
    <property type="evidence" value="ECO:0007669"/>
    <property type="project" value="UniProtKB-KW"/>
</dbReference>
<dbReference type="EMBL" id="AP018933">
    <property type="protein sequence ID" value="BBG30587.1"/>
    <property type="molecule type" value="Genomic_DNA"/>
</dbReference>
<dbReference type="PANTHER" id="PTHR43141">
    <property type="entry name" value="CYTOCHROME BD2 SUBUNIT II"/>
    <property type="match status" value="1"/>
</dbReference>
<feature type="transmembrane region" description="Helical" evidence="12">
    <location>
        <begin position="286"/>
        <end position="310"/>
    </location>
</feature>
<evidence type="ECO:0000256" key="5">
    <source>
        <dbReference type="ARBA" id="ARBA00022617"/>
    </source>
</evidence>
<feature type="transmembrane region" description="Helical" evidence="12">
    <location>
        <begin position="162"/>
        <end position="190"/>
    </location>
</feature>
<dbReference type="PANTHER" id="PTHR43141:SF5">
    <property type="entry name" value="CYTOCHROME BD-I UBIQUINOL OXIDASE SUBUNIT 2"/>
    <property type="match status" value="1"/>
</dbReference>
<feature type="transmembrane region" description="Helical" evidence="12">
    <location>
        <begin position="85"/>
        <end position="102"/>
    </location>
</feature>
<feature type="transmembrane region" description="Helical" evidence="12">
    <location>
        <begin position="6"/>
        <end position="25"/>
    </location>
</feature>
<feature type="transmembrane region" description="Helical" evidence="12">
    <location>
        <begin position="330"/>
        <end position="356"/>
    </location>
</feature>
<keyword evidence="5" id="KW-0349">Heme</keyword>
<evidence type="ECO:0000256" key="1">
    <source>
        <dbReference type="ARBA" id="ARBA00004651"/>
    </source>
</evidence>
<keyword evidence="7" id="KW-0479">Metal-binding</keyword>
<dbReference type="OrthoDB" id="9776710at2"/>
<organism evidence="13 14">
    <name type="scientific">Zymobacter palmae</name>
    <dbReference type="NCBI Taxonomy" id="33074"/>
    <lineage>
        <taxon>Bacteria</taxon>
        <taxon>Pseudomonadati</taxon>
        <taxon>Pseudomonadota</taxon>
        <taxon>Gammaproteobacteria</taxon>
        <taxon>Oceanospirillales</taxon>
        <taxon>Halomonadaceae</taxon>
        <taxon>Zymobacter group</taxon>
        <taxon>Zymobacter</taxon>
    </lineage>
</organism>
<evidence type="ECO:0000256" key="6">
    <source>
        <dbReference type="ARBA" id="ARBA00022692"/>
    </source>
</evidence>
<keyword evidence="8" id="KW-0249">Electron transport</keyword>
<name>A0A348HG35_9GAMM</name>
<feature type="transmembrane region" description="Helical" evidence="12">
    <location>
        <begin position="202"/>
        <end position="223"/>
    </location>
</feature>
<evidence type="ECO:0000313" key="13">
    <source>
        <dbReference type="EMBL" id="BBG30587.1"/>
    </source>
</evidence>
<keyword evidence="9 12" id="KW-1133">Transmembrane helix</keyword>
<keyword evidence="4" id="KW-1003">Cell membrane</keyword>
<comment type="subcellular location">
    <subcellularLocation>
        <location evidence="1">Cell membrane</location>
        <topology evidence="1">Multi-pass membrane protein</topology>
    </subcellularLocation>
</comment>
<proteinExistence type="inferred from homology"/>
<feature type="transmembrane region" description="Helical" evidence="12">
    <location>
        <begin position="122"/>
        <end position="142"/>
    </location>
</feature>
<dbReference type="InterPro" id="IPR003317">
    <property type="entry name" value="Cyt-d_oxidase_su2"/>
</dbReference>
<evidence type="ECO:0000256" key="2">
    <source>
        <dbReference type="ARBA" id="ARBA00007543"/>
    </source>
</evidence>
<comment type="similarity">
    <text evidence="2">Belongs to the cytochrome ubiquinol oxidase subunit 2 family.</text>
</comment>
<dbReference type="NCBIfam" id="TIGR00203">
    <property type="entry name" value="cydB"/>
    <property type="match status" value="1"/>
</dbReference>
<dbReference type="RefSeq" id="WP_027704948.1">
    <property type="nucleotide sequence ID" value="NZ_AP018933.1"/>
</dbReference>
<sequence>MLDYEFLKLVWWVLVGVLLIGWAIADGMDMGTAMVMPIVGKTDQERRVVINTIAPHWDGNQVWLITAGGALFAAWPLVYSIAFSGFYFAILLVLFGLFFRPVGFDYRSKIESTRWRNNWDRLIWVGSFVPSLVFGVAFGNLLQGVPFEVDTLMRAHYYGNLFGLLNPFALLCGVISVIMLSIHGAVWLMARADHTVADRARCLVLWLTPLLIVLFLIAGVWMASTGMGYQLAEIGDKSGILQLTHKTVVTKGWLEGAPGWVWIAPAVALIAMSLTMGLARRQRAGLAFVTSGLMLAGVIATAGVVMFPFVMPSSLMPSASLTLWDATSSALTLSIMFWVALVMTPIILAYTTWCYVKMWRRITVEHINEESHSLY</sequence>
<dbReference type="GO" id="GO:0019646">
    <property type="term" value="P:aerobic electron transport chain"/>
    <property type="evidence" value="ECO:0007669"/>
    <property type="project" value="TreeGrafter"/>
</dbReference>
<evidence type="ECO:0000256" key="7">
    <source>
        <dbReference type="ARBA" id="ARBA00022723"/>
    </source>
</evidence>
<dbReference type="STRING" id="1123510.GCA_000620025_01657"/>
<evidence type="ECO:0000256" key="4">
    <source>
        <dbReference type="ARBA" id="ARBA00022475"/>
    </source>
</evidence>
<dbReference type="KEGG" id="zpl:ZBT109_1841"/>
<evidence type="ECO:0000256" key="9">
    <source>
        <dbReference type="ARBA" id="ARBA00022989"/>
    </source>
</evidence>
<evidence type="ECO:0000256" key="3">
    <source>
        <dbReference type="ARBA" id="ARBA00022448"/>
    </source>
</evidence>
<dbReference type="PIRSF" id="PIRSF000267">
    <property type="entry name" value="Cyt_oxidse_sub2"/>
    <property type="match status" value="1"/>
</dbReference>
<keyword evidence="14" id="KW-1185">Reference proteome</keyword>
<gene>
    <name evidence="13" type="ORF">ZBT109_1841</name>
</gene>
<dbReference type="GO" id="GO:0016682">
    <property type="term" value="F:oxidoreductase activity, acting on diphenols and related substances as donors, oxygen as acceptor"/>
    <property type="evidence" value="ECO:0007669"/>
    <property type="project" value="TreeGrafter"/>
</dbReference>
<evidence type="ECO:0000256" key="8">
    <source>
        <dbReference type="ARBA" id="ARBA00022982"/>
    </source>
</evidence>
<keyword evidence="3" id="KW-0813">Transport</keyword>
<evidence type="ECO:0000256" key="11">
    <source>
        <dbReference type="ARBA" id="ARBA00023136"/>
    </source>
</evidence>
<evidence type="ECO:0000313" key="14">
    <source>
        <dbReference type="Proteomes" id="UP000267342"/>
    </source>
</evidence>
<protein>
    <submittedName>
        <fullName evidence="13">Cytochrome bd-type quinoloxidase, subunit 2</fullName>
    </submittedName>
</protein>
<keyword evidence="11 12" id="KW-0472">Membrane</keyword>
<reference evidence="13 14" key="1">
    <citation type="submission" date="2018-09" db="EMBL/GenBank/DDBJ databases">
        <title>Zymobacter palmae IAM14233 (=T109) whole genome analysis.</title>
        <authorList>
            <person name="Yanase H."/>
        </authorList>
    </citation>
    <scope>NUCLEOTIDE SEQUENCE [LARGE SCALE GENOMIC DNA]</scope>
    <source>
        <strain evidence="13 14">IAM14233</strain>
    </source>
</reference>
<dbReference type="Pfam" id="PF02322">
    <property type="entry name" value="Cyt_bd_oxida_II"/>
    <property type="match status" value="1"/>
</dbReference>
<keyword evidence="10" id="KW-0408">Iron</keyword>
<dbReference type="Proteomes" id="UP000267342">
    <property type="component" value="Chromosome"/>
</dbReference>
<feature type="transmembrane region" description="Helical" evidence="12">
    <location>
        <begin position="259"/>
        <end position="279"/>
    </location>
</feature>
<dbReference type="GO" id="GO:0009055">
    <property type="term" value="F:electron transfer activity"/>
    <property type="evidence" value="ECO:0007669"/>
    <property type="project" value="TreeGrafter"/>
</dbReference>
<dbReference type="GO" id="GO:0005886">
    <property type="term" value="C:plasma membrane"/>
    <property type="evidence" value="ECO:0007669"/>
    <property type="project" value="UniProtKB-SubCell"/>
</dbReference>
<dbReference type="GO" id="GO:0070069">
    <property type="term" value="C:cytochrome complex"/>
    <property type="evidence" value="ECO:0007669"/>
    <property type="project" value="TreeGrafter"/>
</dbReference>
<dbReference type="AlphaFoldDB" id="A0A348HG35"/>
<accession>A0A348HG35</accession>
<evidence type="ECO:0000256" key="12">
    <source>
        <dbReference type="SAM" id="Phobius"/>
    </source>
</evidence>
<evidence type="ECO:0000256" key="10">
    <source>
        <dbReference type="ARBA" id="ARBA00023004"/>
    </source>
</evidence>